<reference evidence="13 14" key="1">
    <citation type="journal article" date="2015" name="Genome Biol. Evol.">
        <title>The genome of winter moth (Operophtera brumata) provides a genomic perspective on sexual dimorphism and phenology.</title>
        <authorList>
            <person name="Derks M.F."/>
            <person name="Smit S."/>
            <person name="Salis L."/>
            <person name="Schijlen E."/>
            <person name="Bossers A."/>
            <person name="Mateman C."/>
            <person name="Pijl A.S."/>
            <person name="de Ridder D."/>
            <person name="Groenen M.A."/>
            <person name="Visser M.E."/>
            <person name="Megens H.J."/>
        </authorList>
    </citation>
    <scope>NUCLEOTIDE SEQUENCE [LARGE SCALE GENOMIC DNA]</scope>
    <source>
        <strain evidence="13">WM2013NL</strain>
        <tissue evidence="13">Head and thorax</tissue>
    </source>
</reference>
<keyword evidence="14" id="KW-1185">Reference proteome</keyword>
<evidence type="ECO:0000256" key="6">
    <source>
        <dbReference type="ARBA" id="ARBA00022968"/>
    </source>
</evidence>
<dbReference type="SUPFAM" id="SSF50370">
    <property type="entry name" value="Ricin B-like lectins"/>
    <property type="match status" value="2"/>
</dbReference>
<evidence type="ECO:0000256" key="11">
    <source>
        <dbReference type="RuleBase" id="RU361242"/>
    </source>
</evidence>
<keyword evidence="4 11" id="KW-0812">Transmembrane</keyword>
<keyword evidence="5 11" id="KW-0430">Lectin</keyword>
<comment type="caution">
    <text evidence="13">The sequence shown here is derived from an EMBL/GenBank/DDBJ whole genome shotgun (WGS) entry which is preliminary data.</text>
</comment>
<keyword evidence="11" id="KW-0464">Manganese</keyword>
<dbReference type="PANTHER" id="PTHR11675">
    <property type="entry name" value="N-ACETYLGALACTOSAMINYLTRANSFERASE"/>
    <property type="match status" value="1"/>
</dbReference>
<proteinExistence type="inferred from homology"/>
<comment type="cofactor">
    <cofactor evidence="11">
        <name>Mn(2+)</name>
        <dbReference type="ChEBI" id="CHEBI:29035"/>
    </cofactor>
</comment>
<organism evidence="13 14">
    <name type="scientific">Operophtera brumata</name>
    <name type="common">Winter moth</name>
    <name type="synonym">Phalaena brumata</name>
    <dbReference type="NCBI Taxonomy" id="104452"/>
    <lineage>
        <taxon>Eukaryota</taxon>
        <taxon>Metazoa</taxon>
        <taxon>Ecdysozoa</taxon>
        <taxon>Arthropoda</taxon>
        <taxon>Hexapoda</taxon>
        <taxon>Insecta</taxon>
        <taxon>Pterygota</taxon>
        <taxon>Neoptera</taxon>
        <taxon>Endopterygota</taxon>
        <taxon>Lepidoptera</taxon>
        <taxon>Glossata</taxon>
        <taxon>Ditrysia</taxon>
        <taxon>Geometroidea</taxon>
        <taxon>Geometridae</taxon>
        <taxon>Larentiinae</taxon>
        <taxon>Operophtera</taxon>
    </lineage>
</organism>
<evidence type="ECO:0000256" key="10">
    <source>
        <dbReference type="ARBA" id="ARBA00023157"/>
    </source>
</evidence>
<dbReference type="UniPathway" id="UPA00378"/>
<sequence length="583" mass="66166">MFFLRRRTLILKAVLVLTAVWFMVALLSTSGNSRNTIGAAPPLEYEDPEAKPLKIAKSTSTKRKSESYANNLSDGLGVIAAPGSDSALGELGKPVVLPKNLTEDIKAAVSEGWKKNAFNQCKQPGRYLEDLPQTSVVICFHNEAWSVLLRTVHSVLDRSPAHLIKEIILVDDFSDMAHLMQQLDDYMSSLPKVRIVRATRREGLIRARIARNKSTVVCPVIDVIDDNTLEYHYRDSSSVNVGGFDWNLQFNWHPVPSKERARHQHTAEPVYSPTMAGGLFAIDKDFFERLGTYDSGFDIWGGENLELSFKTWMCGGTLEIVPCSHVGHIFRKRSPYKWRTGVNVLKKNSVRLAEVWLDDYAKYYYQRVGNDKGDYGDISSRTELRENLGCKSFEWYLKNIYPELFIPGESVAHGEIRNVAFKKICLDSPTRKSDHHKPVGLYPCHRQGGNQIANLQSGICIDSAAGPEDMKKPVNLWPCHGEYGNQYWMYSKNGEIRRDETCLDYSGNDVVLYPCHGAKGNQLWLYDSITKQLKHGSSEKCMAISRTKDKIIMESCNKYEKRHQWSMENFKPERLSPELALPE</sequence>
<dbReference type="EMBL" id="JTDY01003813">
    <property type="protein sequence ID" value="KOB68970.1"/>
    <property type="molecule type" value="Genomic_DNA"/>
</dbReference>
<dbReference type="CDD" id="cd23462">
    <property type="entry name" value="beta-trefoil_Ricin_Pgant9-like"/>
    <property type="match status" value="1"/>
</dbReference>
<evidence type="ECO:0000256" key="2">
    <source>
        <dbReference type="ARBA" id="ARBA00005680"/>
    </source>
</evidence>
<dbReference type="InterPro" id="IPR000772">
    <property type="entry name" value="Ricin_B_lectin"/>
</dbReference>
<evidence type="ECO:0000256" key="9">
    <source>
        <dbReference type="ARBA" id="ARBA00023136"/>
    </source>
</evidence>
<comment type="subcellular location">
    <subcellularLocation>
        <location evidence="1 11">Golgi apparatus membrane</location>
        <topology evidence="1 11">Single-pass type II membrane protein</topology>
    </subcellularLocation>
</comment>
<gene>
    <name evidence="13" type="ORF">OBRU01_17492</name>
</gene>
<evidence type="ECO:0000313" key="14">
    <source>
        <dbReference type="Proteomes" id="UP000037510"/>
    </source>
</evidence>
<dbReference type="GO" id="GO:0004653">
    <property type="term" value="F:polypeptide N-acetylgalactosaminyltransferase activity"/>
    <property type="evidence" value="ECO:0007669"/>
    <property type="project" value="TreeGrafter"/>
</dbReference>
<dbReference type="Pfam" id="PF02709">
    <property type="entry name" value="Glyco_transf_7C"/>
    <property type="match status" value="1"/>
</dbReference>
<evidence type="ECO:0000256" key="3">
    <source>
        <dbReference type="ARBA" id="ARBA00022679"/>
    </source>
</evidence>
<dbReference type="SUPFAM" id="SSF53448">
    <property type="entry name" value="Nucleotide-diphospho-sugar transferases"/>
    <property type="match status" value="1"/>
</dbReference>
<dbReference type="STRING" id="104452.A0A0L7L0N0"/>
<dbReference type="Gene3D" id="2.80.10.50">
    <property type="match status" value="2"/>
</dbReference>
<dbReference type="SMART" id="SM00458">
    <property type="entry name" value="RICIN"/>
    <property type="match status" value="1"/>
</dbReference>
<dbReference type="GO" id="GO:0006493">
    <property type="term" value="P:protein O-linked glycosylation"/>
    <property type="evidence" value="ECO:0007669"/>
    <property type="project" value="TreeGrafter"/>
</dbReference>
<name>A0A0L7L0N0_OPEBR</name>
<comment type="pathway">
    <text evidence="11">Protein modification; protein glycosylation.</text>
</comment>
<dbReference type="InterPro" id="IPR045885">
    <property type="entry name" value="GalNAc-T"/>
</dbReference>
<keyword evidence="7 11" id="KW-1133">Transmembrane helix</keyword>
<dbReference type="AlphaFoldDB" id="A0A0L7L0N0"/>
<dbReference type="InterPro" id="IPR027791">
    <property type="entry name" value="Galactosyl_T_C"/>
</dbReference>
<keyword evidence="3 11" id="KW-0808">Transferase</keyword>
<evidence type="ECO:0000259" key="12">
    <source>
        <dbReference type="SMART" id="SM00458"/>
    </source>
</evidence>
<comment type="similarity">
    <text evidence="2 11">Belongs to the glycosyltransferase 2 family. GalNAc-T subfamily.</text>
</comment>
<accession>A0A0L7L0N0</accession>
<feature type="transmembrane region" description="Helical" evidence="11">
    <location>
        <begin position="9"/>
        <end position="27"/>
    </location>
</feature>
<dbReference type="InterPro" id="IPR035992">
    <property type="entry name" value="Ricin_B-like_lectins"/>
</dbReference>
<dbReference type="Pfam" id="PF00535">
    <property type="entry name" value="Glycos_transf_2"/>
    <property type="match status" value="1"/>
</dbReference>
<dbReference type="CDD" id="cd02510">
    <property type="entry name" value="pp-GalNAc-T"/>
    <property type="match status" value="1"/>
</dbReference>
<keyword evidence="8 11" id="KW-0333">Golgi apparatus</keyword>
<dbReference type="PANTHER" id="PTHR11675:SF131">
    <property type="entry name" value="POLYPEPTIDE N-ACETYLGALACTOSAMINYLTRANSFERASE 9-RELATED"/>
    <property type="match status" value="1"/>
</dbReference>
<dbReference type="EC" id="2.4.1.-" evidence="11"/>
<evidence type="ECO:0000256" key="1">
    <source>
        <dbReference type="ARBA" id="ARBA00004323"/>
    </source>
</evidence>
<evidence type="ECO:0000256" key="5">
    <source>
        <dbReference type="ARBA" id="ARBA00022734"/>
    </source>
</evidence>
<feature type="domain" description="Ricin B lectin" evidence="12">
    <location>
        <begin position="447"/>
        <end position="568"/>
    </location>
</feature>
<dbReference type="Proteomes" id="UP000037510">
    <property type="component" value="Unassembled WGS sequence"/>
</dbReference>
<dbReference type="InterPro" id="IPR001173">
    <property type="entry name" value="Glyco_trans_2-like"/>
</dbReference>
<evidence type="ECO:0000256" key="7">
    <source>
        <dbReference type="ARBA" id="ARBA00022989"/>
    </source>
</evidence>
<keyword evidence="9 11" id="KW-0472">Membrane</keyword>
<dbReference type="Pfam" id="PF00652">
    <property type="entry name" value="Ricin_B_lectin"/>
    <property type="match status" value="1"/>
</dbReference>
<dbReference type="InterPro" id="IPR029044">
    <property type="entry name" value="Nucleotide-diphossugar_trans"/>
</dbReference>
<keyword evidence="6" id="KW-0735">Signal-anchor</keyword>
<dbReference type="Gene3D" id="3.90.550.10">
    <property type="entry name" value="Spore Coat Polysaccharide Biosynthesis Protein SpsA, Chain A"/>
    <property type="match status" value="2"/>
</dbReference>
<dbReference type="GO" id="GO:0030246">
    <property type="term" value="F:carbohydrate binding"/>
    <property type="evidence" value="ECO:0007669"/>
    <property type="project" value="UniProtKB-KW"/>
</dbReference>
<dbReference type="PROSITE" id="PS50231">
    <property type="entry name" value="RICIN_B_LECTIN"/>
    <property type="match status" value="1"/>
</dbReference>
<dbReference type="GO" id="GO:0000139">
    <property type="term" value="C:Golgi membrane"/>
    <property type="evidence" value="ECO:0007669"/>
    <property type="project" value="UniProtKB-SubCell"/>
</dbReference>
<keyword evidence="10 11" id="KW-1015">Disulfide bond</keyword>
<evidence type="ECO:0000313" key="13">
    <source>
        <dbReference type="EMBL" id="KOB68970.1"/>
    </source>
</evidence>
<evidence type="ECO:0000256" key="8">
    <source>
        <dbReference type="ARBA" id="ARBA00023034"/>
    </source>
</evidence>
<evidence type="ECO:0000256" key="4">
    <source>
        <dbReference type="ARBA" id="ARBA00022692"/>
    </source>
</evidence>
<keyword evidence="11" id="KW-0328">Glycosyltransferase</keyword>
<dbReference type="FunFam" id="2.80.10.50:FF:000123">
    <property type="entry name" value="Polypeptide N-acetylgalactosaminyltransferase"/>
    <property type="match status" value="1"/>
</dbReference>
<protein>
    <recommendedName>
        <fullName evidence="11">Polypeptide N-acetylgalactosaminyltransferase</fullName>
        <ecNumber evidence="11">2.4.1.-</ecNumber>
    </recommendedName>
    <alternativeName>
        <fullName evidence="11">Protein-UDP acetylgalactosaminyltransferase</fullName>
    </alternativeName>
</protein>